<accession>A0A2M7CIU5</accession>
<feature type="domain" description="Glycosyl transferase family 1" evidence="2">
    <location>
        <begin position="194"/>
        <end position="330"/>
    </location>
</feature>
<dbReference type="Proteomes" id="UP000229966">
    <property type="component" value="Unassembled WGS sequence"/>
</dbReference>
<dbReference type="SUPFAM" id="SSF53756">
    <property type="entry name" value="UDP-Glycosyltransferase/glycogen phosphorylase"/>
    <property type="match status" value="1"/>
</dbReference>
<dbReference type="Gene3D" id="3.40.50.2000">
    <property type="entry name" value="Glycogen Phosphorylase B"/>
    <property type="match status" value="2"/>
</dbReference>
<dbReference type="GO" id="GO:0009103">
    <property type="term" value="P:lipopolysaccharide biosynthetic process"/>
    <property type="evidence" value="ECO:0007669"/>
    <property type="project" value="TreeGrafter"/>
</dbReference>
<dbReference type="PANTHER" id="PTHR46401:SF2">
    <property type="entry name" value="GLYCOSYLTRANSFERASE WBBK-RELATED"/>
    <property type="match status" value="1"/>
</dbReference>
<evidence type="ECO:0000259" key="3">
    <source>
        <dbReference type="Pfam" id="PF13439"/>
    </source>
</evidence>
<gene>
    <name evidence="4" type="ORF">COS38_00805</name>
</gene>
<evidence type="ECO:0000313" key="4">
    <source>
        <dbReference type="EMBL" id="PIV25567.1"/>
    </source>
</evidence>
<organism evidence="4 5">
    <name type="scientific">Candidatus Berkelbacteria bacterium CG03_land_8_20_14_0_80_40_36</name>
    <dbReference type="NCBI Taxonomy" id="1974509"/>
    <lineage>
        <taxon>Bacteria</taxon>
        <taxon>Candidatus Berkelbacteria</taxon>
    </lineage>
</organism>
<dbReference type="EMBL" id="PEUM01000022">
    <property type="protein sequence ID" value="PIV25567.1"/>
    <property type="molecule type" value="Genomic_DNA"/>
</dbReference>
<dbReference type="Pfam" id="PF13439">
    <property type="entry name" value="Glyco_transf_4"/>
    <property type="match status" value="1"/>
</dbReference>
<protein>
    <submittedName>
        <fullName evidence="4">Glycosyltransferase family 4 protein</fullName>
    </submittedName>
</protein>
<sequence length="376" mass="43574">MNKFENPRIAIVADFLTQLGGSERVILELTKIYPTAPIYTLFFNKAKMGSFFPKQKIQPLFTNYILNKFYKQLLVFYPFFFKRLKLKNYDIIITVTSALAKGIKKEKGQIHICYCNTPTRFLWIDKYDYIATAVPRGLQWLMRMIVPWLQKVDFRVAQKVDYFIANSREVQKRIKKFYQIGSVIIYPPVDTDFFSLQTNRQDYFLMTGRIVPYKRFDVAVKAFAKMPQKKLIIAGSGPELNKLKTIATKNVQFVGRVSDEKLKVLYQNARAYIFTPLEDFGITSVEAMSCGTPVIAYGEGGALETIKENVSGIFFSQQTPQSLLGAITRFDAKKFNPQEVRAVALRFRQKRFNMKIKGFVGRIYHQHNLLTLKKNQ</sequence>
<feature type="domain" description="Glycosyltransferase subfamily 4-like N-terminal" evidence="3">
    <location>
        <begin position="20"/>
        <end position="192"/>
    </location>
</feature>
<evidence type="ECO:0000313" key="5">
    <source>
        <dbReference type="Proteomes" id="UP000229966"/>
    </source>
</evidence>
<dbReference type="GO" id="GO:0016757">
    <property type="term" value="F:glycosyltransferase activity"/>
    <property type="evidence" value="ECO:0007669"/>
    <property type="project" value="InterPro"/>
</dbReference>
<evidence type="ECO:0000256" key="1">
    <source>
        <dbReference type="ARBA" id="ARBA00022679"/>
    </source>
</evidence>
<dbReference type="PANTHER" id="PTHR46401">
    <property type="entry name" value="GLYCOSYLTRANSFERASE WBBK-RELATED"/>
    <property type="match status" value="1"/>
</dbReference>
<reference evidence="5" key="1">
    <citation type="submission" date="2017-09" db="EMBL/GenBank/DDBJ databases">
        <title>Depth-based differentiation of microbial function through sediment-hosted aquifers and enrichment of novel symbionts in the deep terrestrial subsurface.</title>
        <authorList>
            <person name="Probst A.J."/>
            <person name="Ladd B."/>
            <person name="Jarett J.K."/>
            <person name="Geller-Mcgrath D.E."/>
            <person name="Sieber C.M.K."/>
            <person name="Emerson J.B."/>
            <person name="Anantharaman K."/>
            <person name="Thomas B.C."/>
            <person name="Malmstrom R."/>
            <person name="Stieglmeier M."/>
            <person name="Klingl A."/>
            <person name="Woyke T."/>
            <person name="Ryan C.M."/>
            <person name="Banfield J.F."/>
        </authorList>
    </citation>
    <scope>NUCLEOTIDE SEQUENCE [LARGE SCALE GENOMIC DNA]</scope>
</reference>
<proteinExistence type="predicted"/>
<evidence type="ECO:0000259" key="2">
    <source>
        <dbReference type="Pfam" id="PF00534"/>
    </source>
</evidence>
<dbReference type="InterPro" id="IPR028098">
    <property type="entry name" value="Glyco_trans_4-like_N"/>
</dbReference>
<dbReference type="AlphaFoldDB" id="A0A2M7CIU5"/>
<comment type="caution">
    <text evidence="4">The sequence shown here is derived from an EMBL/GenBank/DDBJ whole genome shotgun (WGS) entry which is preliminary data.</text>
</comment>
<dbReference type="Pfam" id="PF00534">
    <property type="entry name" value="Glycos_transf_1"/>
    <property type="match status" value="1"/>
</dbReference>
<dbReference type="InterPro" id="IPR001296">
    <property type="entry name" value="Glyco_trans_1"/>
</dbReference>
<name>A0A2M7CIU5_9BACT</name>
<keyword evidence="1 4" id="KW-0808">Transferase</keyword>